<protein>
    <recommendedName>
        <fullName evidence="3">Transposase</fullName>
    </recommendedName>
</protein>
<dbReference type="AlphaFoldDB" id="G6F3E3"/>
<evidence type="ECO:0000313" key="2">
    <source>
        <dbReference type="Proteomes" id="UP000005939"/>
    </source>
</evidence>
<organism evidence="1 2">
    <name type="scientific">Commensalibacter intestini A911</name>
    <dbReference type="NCBI Taxonomy" id="1088868"/>
    <lineage>
        <taxon>Bacteria</taxon>
        <taxon>Pseudomonadati</taxon>
        <taxon>Pseudomonadota</taxon>
        <taxon>Alphaproteobacteria</taxon>
        <taxon>Acetobacterales</taxon>
        <taxon>Acetobacteraceae</taxon>
    </lineage>
</organism>
<dbReference type="STRING" id="1088868.CIN_21390"/>
<dbReference type="EMBL" id="AGFR01000015">
    <property type="protein sequence ID" value="EHD12941.1"/>
    <property type="molecule type" value="Genomic_DNA"/>
</dbReference>
<proteinExistence type="predicted"/>
<sequence length="61" mass="7040">MEDKIQLEIIKCELDIANRRIKTLQKIIKIKDEIIANLSEKQVAVSFDKHSIHRIGNVKNG</sequence>
<gene>
    <name evidence="1" type="ORF">CIN_21390</name>
</gene>
<accession>G6F3E3</accession>
<evidence type="ECO:0000313" key="1">
    <source>
        <dbReference type="EMBL" id="EHD12941.1"/>
    </source>
</evidence>
<comment type="caution">
    <text evidence="1">The sequence shown here is derived from an EMBL/GenBank/DDBJ whole genome shotgun (WGS) entry which is preliminary data.</text>
</comment>
<name>G6F3E3_9PROT</name>
<dbReference type="RefSeq" id="WP_008855128.1">
    <property type="nucleotide sequence ID" value="NZ_AGFR01000015.1"/>
</dbReference>
<evidence type="ECO:0008006" key="3">
    <source>
        <dbReference type="Google" id="ProtNLM"/>
    </source>
</evidence>
<reference evidence="1 2" key="1">
    <citation type="submission" date="2011-10" db="EMBL/GenBank/DDBJ databases">
        <title>Genome Sequence of Commensalibacter intestini A911, isolated from Drosophila gut.</title>
        <authorList>
            <person name="Lee W.-J."/>
            <person name="Kim E.-K."/>
        </authorList>
    </citation>
    <scope>NUCLEOTIDE SEQUENCE [LARGE SCALE GENOMIC DNA]</scope>
    <source>
        <strain evidence="1 2">A911</strain>
    </source>
</reference>
<dbReference type="Proteomes" id="UP000005939">
    <property type="component" value="Unassembled WGS sequence"/>
</dbReference>